<accession>A0AAW1P0D4</accession>
<keyword evidence="2" id="KW-1133">Transmembrane helix</keyword>
<feature type="transmembrane region" description="Helical" evidence="2">
    <location>
        <begin position="12"/>
        <end position="32"/>
    </location>
</feature>
<feature type="compositionally biased region" description="Polar residues" evidence="1">
    <location>
        <begin position="68"/>
        <end position="87"/>
    </location>
</feature>
<feature type="region of interest" description="Disordered" evidence="1">
    <location>
        <begin position="45"/>
        <end position="87"/>
    </location>
</feature>
<sequence length="415" mass="45129">MSSLWPKPRKRRWWISSAAIGVGAAAASYYLYEWYQQRTALPWSRSADARPDTPIRAPAHAHSPLYPHQSSTAPSGAPDSSTGLSGEADTNLQNHFDSIQIISERTTLPQMLTELVKGLSRTADVSTLIMRLKGLSSASPLADEVKLETWEQLKAFSFARLVCVVWLVPLLDLLLRVQLNILGRHLFLESHLLDRATALAWQQTAHAPRRVTKRAQELFLEVAHYLPERGTAVVVDRMLQAVEDALGDTRLDQTFGEEQLLSCLSAIHAEFEGWAVEQGWPQIVLPTSGEAALYFRGSLAPPDNQALAHHPSAEADEDIARRMVGELHTILASAKFAAAVQAAVREVARTLGQSLVADLGVSPLPLAKAVPRVVAAADGFLASTSLLRAQALGSVAQLPQVQKLCATVYSCGPPL</sequence>
<gene>
    <name evidence="3" type="ORF">WJX73_007176</name>
</gene>
<dbReference type="InterPro" id="IPR006966">
    <property type="entry name" value="Peroxin-3"/>
</dbReference>
<proteinExistence type="predicted"/>
<name>A0AAW1P0D4_9CHLO</name>
<dbReference type="GO" id="GO:0030674">
    <property type="term" value="F:protein-macromolecule adaptor activity"/>
    <property type="evidence" value="ECO:0007669"/>
    <property type="project" value="TreeGrafter"/>
</dbReference>
<dbReference type="EMBL" id="JALJOQ010000079">
    <property type="protein sequence ID" value="KAK9800840.1"/>
    <property type="molecule type" value="Genomic_DNA"/>
</dbReference>
<keyword evidence="4" id="KW-1185">Reference proteome</keyword>
<dbReference type="GO" id="GO:0045046">
    <property type="term" value="P:protein import into peroxisome membrane"/>
    <property type="evidence" value="ECO:0007669"/>
    <property type="project" value="TreeGrafter"/>
</dbReference>
<keyword evidence="2" id="KW-0812">Transmembrane</keyword>
<dbReference type="GO" id="GO:0005778">
    <property type="term" value="C:peroxisomal membrane"/>
    <property type="evidence" value="ECO:0007669"/>
    <property type="project" value="InterPro"/>
</dbReference>
<evidence type="ECO:0000313" key="3">
    <source>
        <dbReference type="EMBL" id="KAK9800840.1"/>
    </source>
</evidence>
<evidence type="ECO:0000256" key="2">
    <source>
        <dbReference type="SAM" id="Phobius"/>
    </source>
</evidence>
<organism evidence="3 4">
    <name type="scientific">Symbiochloris irregularis</name>
    <dbReference type="NCBI Taxonomy" id="706552"/>
    <lineage>
        <taxon>Eukaryota</taxon>
        <taxon>Viridiplantae</taxon>
        <taxon>Chlorophyta</taxon>
        <taxon>core chlorophytes</taxon>
        <taxon>Trebouxiophyceae</taxon>
        <taxon>Trebouxiales</taxon>
        <taxon>Trebouxiaceae</taxon>
        <taxon>Symbiochloris</taxon>
    </lineage>
</organism>
<dbReference type="PANTHER" id="PTHR28080">
    <property type="entry name" value="PEROXISOMAL BIOGENESIS FACTOR 3"/>
    <property type="match status" value="1"/>
</dbReference>
<dbReference type="Proteomes" id="UP001465755">
    <property type="component" value="Unassembled WGS sequence"/>
</dbReference>
<evidence type="ECO:0000313" key="4">
    <source>
        <dbReference type="Proteomes" id="UP001465755"/>
    </source>
</evidence>
<dbReference type="PANTHER" id="PTHR28080:SF1">
    <property type="entry name" value="PEROXISOMAL BIOGENESIS FACTOR 3"/>
    <property type="match status" value="1"/>
</dbReference>
<protein>
    <submittedName>
        <fullName evidence="3">Uncharacterized protein</fullName>
    </submittedName>
</protein>
<dbReference type="AlphaFoldDB" id="A0AAW1P0D4"/>
<reference evidence="3 4" key="1">
    <citation type="journal article" date="2024" name="Nat. Commun.">
        <title>Phylogenomics reveals the evolutionary origins of lichenization in chlorophyte algae.</title>
        <authorList>
            <person name="Puginier C."/>
            <person name="Libourel C."/>
            <person name="Otte J."/>
            <person name="Skaloud P."/>
            <person name="Haon M."/>
            <person name="Grisel S."/>
            <person name="Petersen M."/>
            <person name="Berrin J.G."/>
            <person name="Delaux P.M."/>
            <person name="Dal Grande F."/>
            <person name="Keller J."/>
        </authorList>
    </citation>
    <scope>NUCLEOTIDE SEQUENCE [LARGE SCALE GENOMIC DNA]</scope>
    <source>
        <strain evidence="3 4">SAG 2036</strain>
    </source>
</reference>
<dbReference type="Pfam" id="PF04882">
    <property type="entry name" value="Peroxin-3"/>
    <property type="match status" value="1"/>
</dbReference>
<keyword evidence="2" id="KW-0472">Membrane</keyword>
<comment type="caution">
    <text evidence="3">The sequence shown here is derived from an EMBL/GenBank/DDBJ whole genome shotgun (WGS) entry which is preliminary data.</text>
</comment>
<evidence type="ECO:0000256" key="1">
    <source>
        <dbReference type="SAM" id="MobiDB-lite"/>
    </source>
</evidence>